<sequence>MSAYPHERRRFQRIPFAAEVLLLQGQRRWQARLHDLSLNGLLVSRPDGWEALADAPLHACLELGPGVEVSMQVAIAHQRDDLLGFHCREIDLDSLTHLRRLLELNLGSSGLLERELGTLMQA</sequence>
<dbReference type="AlphaFoldDB" id="A0A1H1YWT9"/>
<dbReference type="Pfam" id="PF07238">
    <property type="entry name" value="PilZ"/>
    <property type="match status" value="1"/>
</dbReference>
<comment type="function">
    <text evidence="1">Binds the second messenger bis-(3'-5') cyclic dimeric guanosine monophosphate (c-di-GMP). Can bind two c-di-GMP molecules per monomer. May play a role in bacterial second-messenger regulated processes. Binding to c-di-GMP induces a conformational change of the C- and N-termini resulting in the exposure of a highly negative surface on one side of the protein to a possible effector protein.</text>
</comment>
<dbReference type="InterPro" id="IPR027021">
    <property type="entry name" value="C-di-GMP_BP_PA4608"/>
</dbReference>
<dbReference type="OrthoDB" id="5298508at2"/>
<evidence type="ECO:0000259" key="2">
    <source>
        <dbReference type="Pfam" id="PF07238"/>
    </source>
</evidence>
<accession>A0A1H1YWT9</accession>
<dbReference type="STRING" id="1392877.SAMN05216221_3954"/>
<protein>
    <recommendedName>
        <fullName evidence="1">Cyclic diguanosine monophosphate-binding protein</fullName>
        <shortName evidence="1">c-di-GMP-binding protein</shortName>
    </recommendedName>
    <alternativeName>
        <fullName evidence="1">Pilz domain-containing protein</fullName>
    </alternativeName>
</protein>
<dbReference type="PIRSF" id="PIRSF028141">
    <property type="entry name" value="C-di-GMP_BP_PA4608"/>
    <property type="match status" value="1"/>
</dbReference>
<dbReference type="EMBL" id="LT629751">
    <property type="protein sequence ID" value="SDT25426.1"/>
    <property type="molecule type" value="Genomic_DNA"/>
</dbReference>
<evidence type="ECO:0000256" key="1">
    <source>
        <dbReference type="PIRNR" id="PIRNR028141"/>
    </source>
</evidence>
<organism evidence="3 4">
    <name type="scientific">Pseudomonas oryzae</name>
    <dbReference type="NCBI Taxonomy" id="1392877"/>
    <lineage>
        <taxon>Bacteria</taxon>
        <taxon>Pseudomonadati</taxon>
        <taxon>Pseudomonadota</taxon>
        <taxon>Gammaproteobacteria</taxon>
        <taxon>Pseudomonadales</taxon>
        <taxon>Pseudomonadaceae</taxon>
        <taxon>Pseudomonas</taxon>
    </lineage>
</organism>
<keyword evidence="1" id="KW-0547">Nucleotide-binding</keyword>
<keyword evidence="4" id="KW-1185">Reference proteome</keyword>
<proteinExistence type="predicted"/>
<dbReference type="SUPFAM" id="SSF141371">
    <property type="entry name" value="PilZ domain-like"/>
    <property type="match status" value="1"/>
</dbReference>
<feature type="domain" description="PilZ" evidence="2">
    <location>
        <begin position="7"/>
        <end position="103"/>
    </location>
</feature>
<dbReference type="GO" id="GO:0035438">
    <property type="term" value="F:cyclic-di-GMP binding"/>
    <property type="evidence" value="ECO:0007669"/>
    <property type="project" value="InterPro"/>
</dbReference>
<gene>
    <name evidence="3" type="ORF">SAMN05216221_3954</name>
</gene>
<comment type="subunit">
    <text evidence="1">Monomer in both c-di-GMP-bound and free forms.</text>
</comment>
<dbReference type="InterPro" id="IPR009875">
    <property type="entry name" value="PilZ_domain"/>
</dbReference>
<dbReference type="RefSeq" id="WP_090351562.1">
    <property type="nucleotide sequence ID" value="NZ_LT629751.1"/>
</dbReference>
<reference evidence="4" key="1">
    <citation type="submission" date="2016-10" db="EMBL/GenBank/DDBJ databases">
        <authorList>
            <person name="Varghese N."/>
            <person name="Submissions S."/>
        </authorList>
    </citation>
    <scope>NUCLEOTIDE SEQUENCE [LARGE SCALE GENOMIC DNA]</scope>
    <source>
        <strain evidence="4">KCTC 32247</strain>
    </source>
</reference>
<evidence type="ECO:0000313" key="3">
    <source>
        <dbReference type="EMBL" id="SDT25426.1"/>
    </source>
</evidence>
<dbReference type="Proteomes" id="UP000243359">
    <property type="component" value="Chromosome I"/>
</dbReference>
<keyword evidence="1" id="KW-0973">c-di-GMP</keyword>
<dbReference type="Gene3D" id="2.40.10.220">
    <property type="entry name" value="predicted glycosyltransferase like domains"/>
    <property type="match status" value="1"/>
</dbReference>
<evidence type="ECO:0000313" key="4">
    <source>
        <dbReference type="Proteomes" id="UP000243359"/>
    </source>
</evidence>
<name>A0A1H1YWT9_9PSED</name>